<dbReference type="Proteomes" id="UP000187283">
    <property type="component" value="Unassembled WGS sequence"/>
</dbReference>
<keyword evidence="6" id="KW-0479">Metal-binding</keyword>
<gene>
    <name evidence="8" type="ORF">AYI70_g3814</name>
</gene>
<name>A0A1R1Y2B0_9FUNG</name>
<reference evidence="8 9" key="1">
    <citation type="submission" date="2017-01" db="EMBL/GenBank/DDBJ databases">
        <authorList>
            <person name="Mah S.A."/>
            <person name="Swanson W.J."/>
            <person name="Moy G.W."/>
            <person name="Vacquier V.D."/>
        </authorList>
    </citation>
    <scope>NUCLEOTIDE SEQUENCE [LARGE SCALE GENOMIC DNA]</scope>
    <source>
        <strain evidence="8 9">GSMNP</strain>
    </source>
</reference>
<evidence type="ECO:0000256" key="5">
    <source>
        <dbReference type="ARBA" id="ARBA00023136"/>
    </source>
</evidence>
<evidence type="ECO:0000256" key="7">
    <source>
        <dbReference type="SAM" id="Phobius"/>
    </source>
</evidence>
<evidence type="ECO:0000313" key="8">
    <source>
        <dbReference type="EMBL" id="OMJ20876.1"/>
    </source>
</evidence>
<evidence type="ECO:0000256" key="2">
    <source>
        <dbReference type="ARBA" id="ARBA00007018"/>
    </source>
</evidence>
<sequence length="339" mass="38574">MDITDMNKFPLSRLNSNLTIFSDSVSETVTFTRPISLSRASINSLPLDPPSRPWCDYPNRVFTLLKKKQLEIRNILPPLPPISFSLQNVSFNIPTPFSKNTPKLPESPQIHIQNTTDPSNQDFYIIPSENILNSEIEIINSFENSSNIEKNIDFPNSTTKNDTRNNINPSNSIKEHDTISISSNTTNVSSEKLPEKNTLEPHLPPLPQKFTTVNYTQVPDWAVEPFIFSGYRPIHPSYKSCLNSVFKIHNETGNIWSHLIGALFIVSLFFVTSFYTIPHLEKFGNVDFGSRVFIYVYLTSALFCLLASSLFHTFICHSDQKKKIHKHMSLTHGKALYAH</sequence>
<keyword evidence="6" id="KW-0862">Zinc</keyword>
<evidence type="ECO:0000256" key="1">
    <source>
        <dbReference type="ARBA" id="ARBA00004141"/>
    </source>
</evidence>
<keyword evidence="3 7" id="KW-0812">Transmembrane</keyword>
<keyword evidence="9" id="KW-1185">Reference proteome</keyword>
<comment type="similarity">
    <text evidence="2">Belongs to the ADIPOR family.</text>
</comment>
<keyword evidence="5 7" id="KW-0472">Membrane</keyword>
<comment type="subcellular location">
    <subcellularLocation>
        <location evidence="1">Membrane</location>
        <topology evidence="1">Multi-pass membrane protein</topology>
    </subcellularLocation>
</comment>
<evidence type="ECO:0000313" key="9">
    <source>
        <dbReference type="Proteomes" id="UP000187283"/>
    </source>
</evidence>
<dbReference type="InterPro" id="IPR004254">
    <property type="entry name" value="AdipoR/HlyIII-related"/>
</dbReference>
<keyword evidence="8" id="KW-0675">Receptor</keyword>
<organism evidence="8 9">
    <name type="scientific">Smittium culicis</name>
    <dbReference type="NCBI Taxonomy" id="133412"/>
    <lineage>
        <taxon>Eukaryota</taxon>
        <taxon>Fungi</taxon>
        <taxon>Fungi incertae sedis</taxon>
        <taxon>Zoopagomycota</taxon>
        <taxon>Kickxellomycotina</taxon>
        <taxon>Harpellomycetes</taxon>
        <taxon>Harpellales</taxon>
        <taxon>Legeriomycetaceae</taxon>
        <taxon>Smittium</taxon>
    </lineage>
</organism>
<evidence type="ECO:0000256" key="6">
    <source>
        <dbReference type="PIRSR" id="PIRSR604254-1"/>
    </source>
</evidence>
<feature type="transmembrane region" description="Helical" evidence="7">
    <location>
        <begin position="292"/>
        <end position="316"/>
    </location>
</feature>
<accession>A0A1R1Y2B0</accession>
<evidence type="ECO:0000256" key="4">
    <source>
        <dbReference type="ARBA" id="ARBA00022989"/>
    </source>
</evidence>
<dbReference type="PANTHER" id="PTHR20855">
    <property type="entry name" value="ADIPOR/PROGESTIN RECEPTOR-RELATED"/>
    <property type="match status" value="1"/>
</dbReference>
<dbReference type="Pfam" id="PF03006">
    <property type="entry name" value="HlyIII"/>
    <property type="match status" value="1"/>
</dbReference>
<keyword evidence="4 7" id="KW-1133">Transmembrane helix</keyword>
<dbReference type="STRING" id="133412.A0A1R1Y2B0"/>
<proteinExistence type="inferred from homology"/>
<feature type="transmembrane region" description="Helical" evidence="7">
    <location>
        <begin position="255"/>
        <end position="277"/>
    </location>
</feature>
<dbReference type="AlphaFoldDB" id="A0A1R1Y2B0"/>
<dbReference type="EMBL" id="LSSN01001138">
    <property type="protein sequence ID" value="OMJ20876.1"/>
    <property type="molecule type" value="Genomic_DNA"/>
</dbReference>
<dbReference type="PANTHER" id="PTHR20855:SF52">
    <property type="entry name" value="ADIPONECTIN RECEPTOR PROTEIN"/>
    <property type="match status" value="1"/>
</dbReference>
<dbReference type="GO" id="GO:0038023">
    <property type="term" value="F:signaling receptor activity"/>
    <property type="evidence" value="ECO:0007669"/>
    <property type="project" value="TreeGrafter"/>
</dbReference>
<dbReference type="GO" id="GO:0016020">
    <property type="term" value="C:membrane"/>
    <property type="evidence" value="ECO:0007669"/>
    <property type="project" value="UniProtKB-SubCell"/>
</dbReference>
<comment type="caution">
    <text evidence="8">The sequence shown here is derived from an EMBL/GenBank/DDBJ whole genome shotgun (WGS) entry which is preliminary data.</text>
</comment>
<dbReference type="GO" id="GO:0046872">
    <property type="term" value="F:metal ion binding"/>
    <property type="evidence" value="ECO:0007669"/>
    <property type="project" value="UniProtKB-KW"/>
</dbReference>
<dbReference type="OrthoDB" id="5585746at2759"/>
<feature type="binding site" evidence="6">
    <location>
        <position position="312"/>
    </location>
    <ligand>
        <name>Zn(2+)</name>
        <dbReference type="ChEBI" id="CHEBI:29105"/>
    </ligand>
</feature>
<evidence type="ECO:0000256" key="3">
    <source>
        <dbReference type="ARBA" id="ARBA00022692"/>
    </source>
</evidence>
<protein>
    <submittedName>
        <fullName evidence="8">Adiponectin receptor protein 2</fullName>
    </submittedName>
</protein>